<dbReference type="GO" id="GO:0003676">
    <property type="term" value="F:nucleic acid binding"/>
    <property type="evidence" value="ECO:0007669"/>
    <property type="project" value="InterPro"/>
</dbReference>
<dbReference type="SMART" id="SM00443">
    <property type="entry name" value="G_patch"/>
    <property type="match status" value="1"/>
</dbReference>
<reference evidence="4" key="1">
    <citation type="submission" date="2025-08" db="UniProtKB">
        <authorList>
            <consortium name="RefSeq"/>
        </authorList>
    </citation>
    <scope>IDENTIFICATION</scope>
</reference>
<dbReference type="InterPro" id="IPR000467">
    <property type="entry name" value="G_patch_dom"/>
</dbReference>
<dbReference type="GeneID" id="100898318"/>
<feature type="region of interest" description="Disordered" evidence="1">
    <location>
        <begin position="160"/>
        <end position="385"/>
    </location>
</feature>
<dbReference type="GO" id="GO:0005730">
    <property type="term" value="C:nucleolus"/>
    <property type="evidence" value="ECO:0007669"/>
    <property type="project" value="TreeGrafter"/>
</dbReference>
<evidence type="ECO:0000259" key="2">
    <source>
        <dbReference type="PROSITE" id="PS50174"/>
    </source>
</evidence>
<dbReference type="Proteomes" id="UP000694867">
    <property type="component" value="Unplaced"/>
</dbReference>
<dbReference type="AlphaFoldDB" id="A0AAJ6QSY1"/>
<proteinExistence type="predicted"/>
<protein>
    <submittedName>
        <fullName evidence="4">PIN2/TERF1-interacting telomerase inhibitor 1</fullName>
    </submittedName>
</protein>
<dbReference type="Pfam" id="PF01585">
    <property type="entry name" value="G-patch"/>
    <property type="match status" value="1"/>
</dbReference>
<evidence type="ECO:0000313" key="3">
    <source>
        <dbReference type="Proteomes" id="UP000694867"/>
    </source>
</evidence>
<dbReference type="RefSeq" id="XP_003742909.1">
    <property type="nucleotide sequence ID" value="XM_003742861.2"/>
</dbReference>
<dbReference type="InterPro" id="IPR050656">
    <property type="entry name" value="PINX1"/>
</dbReference>
<feature type="compositionally biased region" description="Basic and acidic residues" evidence="1">
    <location>
        <begin position="282"/>
        <end position="293"/>
    </location>
</feature>
<feature type="compositionally biased region" description="Basic residues" evidence="1">
    <location>
        <begin position="196"/>
        <end position="208"/>
    </location>
</feature>
<accession>A0AAJ6QSY1</accession>
<dbReference type="GO" id="GO:0010521">
    <property type="term" value="F:telomerase inhibitor activity"/>
    <property type="evidence" value="ECO:0007669"/>
    <property type="project" value="TreeGrafter"/>
</dbReference>
<sequence>MAETEETGMSFAERMMKNMGWSQGKGLGKQEEGMKDFIKPKMKFNTKGIGFMGVDNKWVAHQEHYDDLLTSLNKGEKPAEKKDIACLTSSSKLRGRTKFYGKMMRGKDLSNRSSQDLSAIIVSKREECEKAETAPLASELNGTLNASQVSMTDYFAKIMAQRKPTPNEEKDGMVRKSPGNRACSEEPKDEEVSAVQKKKKDSKKKRSRDSRDSSASIEPEPALTESNDTKKKRRKSEKTGSVEGRAASSGSISEENSIEGDEERKSADNPPEGQEKKKKKRTIDPDDREESQSVKKTKKSKPVDCEGTLEQETPVDAHNYEEPMKRKKKKKEKGTADACDELAGNEGVTEHVGLADREANIATKTKSKKSKDSTPQEDSDIPDEGSRLNVDVKLLKKIRGSKLAKSKAAPTSDLTDEQILQIYEMWTSGKYAKFMSMVHSGELPRWVAVEEAQVNRMISGRTKLIDLSDVREVVQTRWKNANVDEIWGYTNLAYLAV</sequence>
<keyword evidence="3" id="KW-1185">Reference proteome</keyword>
<dbReference type="KEGG" id="goe:100898318"/>
<evidence type="ECO:0000313" key="4">
    <source>
        <dbReference type="RefSeq" id="XP_003742909.1"/>
    </source>
</evidence>
<feature type="domain" description="G-patch" evidence="2">
    <location>
        <begin position="8"/>
        <end position="54"/>
    </location>
</feature>
<dbReference type="PROSITE" id="PS50174">
    <property type="entry name" value="G_PATCH"/>
    <property type="match status" value="1"/>
</dbReference>
<dbReference type="PANTHER" id="PTHR23149">
    <property type="entry name" value="G PATCH DOMAIN CONTAINING PROTEIN"/>
    <property type="match status" value="1"/>
</dbReference>
<dbReference type="PANTHER" id="PTHR23149:SF27">
    <property type="entry name" value="PIN2_TERF1-INTERACTING TELOMERASE INHIBITOR 1"/>
    <property type="match status" value="1"/>
</dbReference>
<name>A0AAJ6QSY1_9ACAR</name>
<gene>
    <name evidence="4" type="primary">LOC100898318</name>
</gene>
<organism evidence="3 4">
    <name type="scientific">Galendromus occidentalis</name>
    <name type="common">western predatory mite</name>
    <dbReference type="NCBI Taxonomy" id="34638"/>
    <lineage>
        <taxon>Eukaryota</taxon>
        <taxon>Metazoa</taxon>
        <taxon>Ecdysozoa</taxon>
        <taxon>Arthropoda</taxon>
        <taxon>Chelicerata</taxon>
        <taxon>Arachnida</taxon>
        <taxon>Acari</taxon>
        <taxon>Parasitiformes</taxon>
        <taxon>Mesostigmata</taxon>
        <taxon>Gamasina</taxon>
        <taxon>Phytoseioidea</taxon>
        <taxon>Phytoseiidae</taxon>
        <taxon>Typhlodrominae</taxon>
        <taxon>Galendromus</taxon>
    </lineage>
</organism>
<feature type="compositionally biased region" description="Basic and acidic residues" evidence="1">
    <location>
        <begin position="165"/>
        <end position="174"/>
    </location>
</feature>
<evidence type="ECO:0000256" key="1">
    <source>
        <dbReference type="SAM" id="MobiDB-lite"/>
    </source>
</evidence>